<protein>
    <submittedName>
        <fullName evidence="2">Transcription negative regulator ChrR</fullName>
    </submittedName>
</protein>
<dbReference type="InterPro" id="IPR014710">
    <property type="entry name" value="RmlC-like_jellyroll"/>
</dbReference>
<organism evidence="2 3">
    <name type="scientific">Pseudanabaena frigida</name>
    <dbReference type="NCBI Taxonomy" id="945775"/>
    <lineage>
        <taxon>Bacteria</taxon>
        <taxon>Bacillati</taxon>
        <taxon>Cyanobacteriota</taxon>
        <taxon>Cyanophyceae</taxon>
        <taxon>Pseudanabaenales</taxon>
        <taxon>Pseudanabaenaceae</taxon>
        <taxon>Pseudanabaena</taxon>
    </lineage>
</organism>
<evidence type="ECO:0000259" key="1">
    <source>
        <dbReference type="Pfam" id="PF12973"/>
    </source>
</evidence>
<dbReference type="Gene3D" id="2.60.120.10">
    <property type="entry name" value="Jelly Rolls"/>
    <property type="match status" value="1"/>
</dbReference>
<accession>A0A2W4XVM5</accession>
<dbReference type="SUPFAM" id="SSF51182">
    <property type="entry name" value="RmlC-like cupins"/>
    <property type="match status" value="1"/>
</dbReference>
<proteinExistence type="predicted"/>
<dbReference type="InterPro" id="IPR025979">
    <property type="entry name" value="ChrR-like_cupin_dom"/>
</dbReference>
<evidence type="ECO:0000313" key="3">
    <source>
        <dbReference type="Proteomes" id="UP000249467"/>
    </source>
</evidence>
<dbReference type="EMBL" id="QBML01000018">
    <property type="protein sequence ID" value="PZO39371.1"/>
    <property type="molecule type" value="Genomic_DNA"/>
</dbReference>
<comment type="caution">
    <text evidence="2">The sequence shown here is derived from an EMBL/GenBank/DDBJ whole genome shotgun (WGS) entry which is preliminary data.</text>
</comment>
<evidence type="ECO:0000313" key="2">
    <source>
        <dbReference type="EMBL" id="PZO39371.1"/>
    </source>
</evidence>
<dbReference type="InterPro" id="IPR011051">
    <property type="entry name" value="RmlC_Cupin_sf"/>
</dbReference>
<dbReference type="Proteomes" id="UP000249467">
    <property type="component" value="Unassembled WGS sequence"/>
</dbReference>
<dbReference type="AlphaFoldDB" id="A0A2W4XVM5"/>
<reference evidence="2 3" key="1">
    <citation type="submission" date="2018-04" db="EMBL/GenBank/DDBJ databases">
        <authorList>
            <person name="Go L.Y."/>
            <person name="Mitchell J.A."/>
        </authorList>
    </citation>
    <scope>NUCLEOTIDE SEQUENCE [LARGE SCALE GENOMIC DNA]</scope>
    <source>
        <strain evidence="2">ULC066bin1</strain>
    </source>
</reference>
<reference evidence="2 3" key="2">
    <citation type="submission" date="2018-06" db="EMBL/GenBank/DDBJ databases">
        <title>Metagenomic assembly of (sub)arctic Cyanobacteria and their associated microbiome from non-axenic cultures.</title>
        <authorList>
            <person name="Baurain D."/>
        </authorList>
    </citation>
    <scope>NUCLEOTIDE SEQUENCE [LARGE SCALE GENOMIC DNA]</scope>
    <source>
        <strain evidence="2">ULC066bin1</strain>
    </source>
</reference>
<name>A0A2W4XVM5_9CYAN</name>
<feature type="domain" description="ChrR-like cupin" evidence="1">
    <location>
        <begin position="19"/>
        <end position="107"/>
    </location>
</feature>
<sequence length="118" mass="13271">MVINQQVRIFPELLTRSSYDDLPWEPFRKGVEIYHLYKDDTGASAAMLRYEVGAKVPHHSHSGYEHIFVLSGSQSDVNGKYTKGSLIINPPDTSHQVFSEEGCVVLIVWQKPVIIAGE</sequence>
<dbReference type="Pfam" id="PF12973">
    <property type="entry name" value="Cupin_7"/>
    <property type="match status" value="1"/>
</dbReference>
<gene>
    <name evidence="2" type="ORF">DCF19_13975</name>
</gene>